<evidence type="ECO:0008006" key="5">
    <source>
        <dbReference type="Google" id="ProtNLM"/>
    </source>
</evidence>
<evidence type="ECO:0000256" key="1">
    <source>
        <dbReference type="ARBA" id="ARBA00004881"/>
    </source>
</evidence>
<keyword evidence="2" id="KW-0732">Signal</keyword>
<dbReference type="RefSeq" id="WP_218100728.1">
    <property type="nucleotide sequence ID" value="NZ_CAJVCE010000013.1"/>
</dbReference>
<reference evidence="3 4" key="1">
    <citation type="submission" date="2021-06" db="EMBL/GenBank/DDBJ databases">
        <authorList>
            <person name="Criscuolo A."/>
        </authorList>
    </citation>
    <scope>NUCLEOTIDE SEQUENCE [LARGE SCALE GENOMIC DNA]</scope>
    <source>
        <strain evidence="4">CIP 111802</strain>
    </source>
</reference>
<comment type="pathway">
    <text evidence="1">Glycan metabolism.</text>
</comment>
<evidence type="ECO:0000256" key="2">
    <source>
        <dbReference type="SAM" id="SignalP"/>
    </source>
</evidence>
<name>A0ABM8VM32_9BACL</name>
<gene>
    <name evidence="3" type="ORF">PAECIP111802_04444</name>
</gene>
<feature type="chain" id="PRO_5045822173" description="Alpha-L-arabinofuranosidase" evidence="2">
    <location>
        <begin position="33"/>
        <end position="718"/>
    </location>
</feature>
<comment type="caution">
    <text evidence="3">The sequence shown here is derived from an EMBL/GenBank/DDBJ whole genome shotgun (WGS) entry which is preliminary data.</text>
</comment>
<keyword evidence="4" id="KW-1185">Reference proteome</keyword>
<sequence length="718" mass="78557">MRNAAKSTVVRVMLAFLMLGSAIGHGPAPVHADEGSEQLVYEDHFDAYASRSEMPTSSTLPVWWQFSAPATTSVTIETHPSSSGNKYLRITDSGTSSAYAKVNFPKLKSGFAYLEFDMMTEADADPNYKHDYFGATLLSEQNENIAQVQNSTAANGYVYKMLQKNAAGQNISTNMMPANSYVDGSWYKVKLEVDFTQKKVKGYTYDPTGTTLLGTVDYEGFQVAEAGTVASLRFISISAGRGAIGIDHVKVTAIPDEHDSGTPSDQNVTVDVYSVLNNVYHSPLGVVSNHLFDSDIHHPNRQKTLAESLQALGAGTVRFGEGEAGDRYLWTGAPYPTTANSVLQPQLSYYYSTGHPLSGPEQALINPDGTYKETQDFNEFMGVVNETGTEPFVIVGLDAMKATDADWWKTKEQLKEAAVEWVRYANVINGWNVKYWEIGNEPFYTSQSGYIWSPQEYAAVFNEFAAAMKAVDPAIHVGVPVYDSFAWNSTVMPAVSANADFVIVHLYGSANVSPLNTIVNHINTYFKPEDRNRIRIAITETSTYSSGAQMPNNMSRAALFATKIGKLLQYDKVDYVHFWVTRKGLNNNPRDERSAIDEDGNLLPMGQAIQVWNKFLQDQIVSAAGATDISAFASYSPTTGKLSVYFINSNADPVPVHLNVQNYLAGADNETWVLKGTGATDTKPVLAQTNPVQYEAGAASLTLDPYSVTVIALKPAAE</sequence>
<proteinExistence type="predicted"/>
<protein>
    <recommendedName>
        <fullName evidence="5">Alpha-L-arabinofuranosidase</fullName>
    </recommendedName>
</protein>
<feature type="signal peptide" evidence="2">
    <location>
        <begin position="1"/>
        <end position="32"/>
    </location>
</feature>
<evidence type="ECO:0000313" key="4">
    <source>
        <dbReference type="Proteomes" id="UP000730618"/>
    </source>
</evidence>
<organism evidence="3 4">
    <name type="scientific">Paenibacillus allorhizosphaerae</name>
    <dbReference type="NCBI Taxonomy" id="2849866"/>
    <lineage>
        <taxon>Bacteria</taxon>
        <taxon>Bacillati</taxon>
        <taxon>Bacillota</taxon>
        <taxon>Bacilli</taxon>
        <taxon>Bacillales</taxon>
        <taxon>Paenibacillaceae</taxon>
        <taxon>Paenibacillus</taxon>
    </lineage>
</organism>
<dbReference type="PANTHER" id="PTHR43576">
    <property type="entry name" value="ALPHA-L-ARABINOFURANOSIDASE C-RELATED"/>
    <property type="match status" value="1"/>
</dbReference>
<dbReference type="Proteomes" id="UP000730618">
    <property type="component" value="Unassembled WGS sequence"/>
</dbReference>
<dbReference type="EMBL" id="CAJVCE010000013">
    <property type="protein sequence ID" value="CAG7649255.1"/>
    <property type="molecule type" value="Genomic_DNA"/>
</dbReference>
<evidence type="ECO:0000313" key="3">
    <source>
        <dbReference type="EMBL" id="CAG7649255.1"/>
    </source>
</evidence>
<accession>A0ABM8VM32</accession>